<evidence type="ECO:0000256" key="1">
    <source>
        <dbReference type="SAM" id="MobiDB-lite"/>
    </source>
</evidence>
<organism evidence="2 3">
    <name type="scientific">Patellaria atrata CBS 101060</name>
    <dbReference type="NCBI Taxonomy" id="1346257"/>
    <lineage>
        <taxon>Eukaryota</taxon>
        <taxon>Fungi</taxon>
        <taxon>Dikarya</taxon>
        <taxon>Ascomycota</taxon>
        <taxon>Pezizomycotina</taxon>
        <taxon>Dothideomycetes</taxon>
        <taxon>Dothideomycetes incertae sedis</taxon>
        <taxon>Patellariales</taxon>
        <taxon>Patellariaceae</taxon>
        <taxon>Patellaria</taxon>
    </lineage>
</organism>
<feature type="compositionally biased region" description="Basic and acidic residues" evidence="1">
    <location>
        <begin position="626"/>
        <end position="635"/>
    </location>
</feature>
<feature type="region of interest" description="Disordered" evidence="1">
    <location>
        <begin position="260"/>
        <end position="279"/>
    </location>
</feature>
<sequence>MDSHQSSNRKVETTIPFPPFFSGPLSYADRPGDPSYENPTFRDTASGHPPSGAFLTPGSIADISLSRSKNQAPRSKTSLLSVETGLDRDRQSDRENSQESVSPMLAKPKEKLSGYFSKCPSSGKSELFTEDPFPAQKELMGGNHTITPEMDQILESIFTAIQNDPYRALPAQMNASILYAIEEYRSLVVENTRLRLENTRTQETLRSVALDRASYLHAAQENERLRVQTAAKNQAEILRLKSIIKDNLIQYSVVNRRQDDTIRRKTERDPYSSSPSREMSLLSRRMSANRYPVDLPVGPPPLISYPLSAVSSASEEVGRFRAQGHIDRRTLLSSEFSDFSGSLGGPGDLLPDEEEELRANAAIASTRNNNHEAFDATEGVVTMQKGVKLPLVGDVTQRKKRNSRPTIAHKADTAYGNGTLTSMDDALVGEAGIRDHTQSISGPFLHGSSAQIERLRAFSFISGDDVIDNTYSPITPRSRVQPFPIVRKPVSSGNMKNDKQSAAQSQQAADVRILQMRKENVPTQQLSNAYHIPPKPNNMPQREDSKASIQTAIRGSVPEYNRTAQVEGEKEATRKGGYGRAFQRMLGQKKEKPSDIELKDLNRINTCPSSVSSVPDPNLGKTLARKKNEANLKKG</sequence>
<dbReference type="AlphaFoldDB" id="A0A9P4VLU6"/>
<comment type="caution">
    <text evidence="2">The sequence shown here is derived from an EMBL/GenBank/DDBJ whole genome shotgun (WGS) entry which is preliminary data.</text>
</comment>
<feature type="compositionally biased region" description="Polar residues" evidence="1">
    <location>
        <begin position="606"/>
        <end position="615"/>
    </location>
</feature>
<evidence type="ECO:0000313" key="2">
    <source>
        <dbReference type="EMBL" id="KAF2835933.1"/>
    </source>
</evidence>
<feature type="compositionally biased region" description="Basic and acidic residues" evidence="1">
    <location>
        <begin position="85"/>
        <end position="97"/>
    </location>
</feature>
<protein>
    <submittedName>
        <fullName evidence="2">Uncharacterized protein</fullName>
    </submittedName>
</protein>
<reference evidence="2" key="1">
    <citation type="journal article" date="2020" name="Stud. Mycol.">
        <title>101 Dothideomycetes genomes: a test case for predicting lifestyles and emergence of pathogens.</title>
        <authorList>
            <person name="Haridas S."/>
            <person name="Albert R."/>
            <person name="Binder M."/>
            <person name="Bloem J."/>
            <person name="Labutti K."/>
            <person name="Salamov A."/>
            <person name="Andreopoulos B."/>
            <person name="Baker S."/>
            <person name="Barry K."/>
            <person name="Bills G."/>
            <person name="Bluhm B."/>
            <person name="Cannon C."/>
            <person name="Castanera R."/>
            <person name="Culley D."/>
            <person name="Daum C."/>
            <person name="Ezra D."/>
            <person name="Gonzalez J."/>
            <person name="Henrissat B."/>
            <person name="Kuo A."/>
            <person name="Liang C."/>
            <person name="Lipzen A."/>
            <person name="Lutzoni F."/>
            <person name="Magnuson J."/>
            <person name="Mondo S."/>
            <person name="Nolan M."/>
            <person name="Ohm R."/>
            <person name="Pangilinan J."/>
            <person name="Park H.-J."/>
            <person name="Ramirez L."/>
            <person name="Alfaro M."/>
            <person name="Sun H."/>
            <person name="Tritt A."/>
            <person name="Yoshinaga Y."/>
            <person name="Zwiers L.-H."/>
            <person name="Turgeon B."/>
            <person name="Goodwin S."/>
            <person name="Spatafora J."/>
            <person name="Crous P."/>
            <person name="Grigoriev I."/>
        </authorList>
    </citation>
    <scope>NUCLEOTIDE SEQUENCE</scope>
    <source>
        <strain evidence="2">CBS 101060</strain>
    </source>
</reference>
<feature type="compositionally biased region" description="Polar residues" evidence="1">
    <location>
        <begin position="65"/>
        <end position="81"/>
    </location>
</feature>
<dbReference type="Proteomes" id="UP000799429">
    <property type="component" value="Unassembled WGS sequence"/>
</dbReference>
<proteinExistence type="predicted"/>
<dbReference type="EMBL" id="MU006106">
    <property type="protein sequence ID" value="KAF2835933.1"/>
    <property type="molecule type" value="Genomic_DNA"/>
</dbReference>
<gene>
    <name evidence="2" type="ORF">M501DRAFT_1034223</name>
</gene>
<feature type="region of interest" description="Disordered" evidence="1">
    <location>
        <begin position="606"/>
        <end position="635"/>
    </location>
</feature>
<name>A0A9P4VLU6_9PEZI</name>
<keyword evidence="3" id="KW-1185">Reference proteome</keyword>
<evidence type="ECO:0000313" key="3">
    <source>
        <dbReference type="Proteomes" id="UP000799429"/>
    </source>
</evidence>
<feature type="compositionally biased region" description="Basic and acidic residues" evidence="1">
    <location>
        <begin position="260"/>
        <end position="270"/>
    </location>
</feature>
<accession>A0A9P4VLU6</accession>
<feature type="region of interest" description="Disordered" evidence="1">
    <location>
        <begin position="1"/>
        <end position="107"/>
    </location>
</feature>